<evidence type="ECO:0000256" key="2">
    <source>
        <dbReference type="ARBA" id="ARBA00012438"/>
    </source>
</evidence>
<dbReference type="Pfam" id="PF00072">
    <property type="entry name" value="Response_reg"/>
    <property type="match status" value="1"/>
</dbReference>
<dbReference type="InterPro" id="IPR011006">
    <property type="entry name" value="CheY-like_superfamily"/>
</dbReference>
<dbReference type="InterPro" id="IPR003661">
    <property type="entry name" value="HisK_dim/P_dom"/>
</dbReference>
<dbReference type="CDD" id="cd00082">
    <property type="entry name" value="HisKA"/>
    <property type="match status" value="1"/>
</dbReference>
<keyword evidence="7" id="KW-0472">Membrane</keyword>
<dbReference type="InterPro" id="IPR005467">
    <property type="entry name" value="His_kinase_dom"/>
</dbReference>
<keyword evidence="7" id="KW-0812">Transmembrane</keyword>
<dbReference type="Proteomes" id="UP000241074">
    <property type="component" value="Chromosome"/>
</dbReference>
<comment type="catalytic activity">
    <reaction evidence="1">
        <text>ATP + protein L-histidine = ADP + protein N-phospho-L-histidine.</text>
        <dbReference type="EC" id="2.7.13.3"/>
    </reaction>
</comment>
<evidence type="ECO:0000256" key="7">
    <source>
        <dbReference type="SAM" id="Phobius"/>
    </source>
</evidence>
<dbReference type="InterPro" id="IPR001789">
    <property type="entry name" value="Sig_transdc_resp-reg_receiver"/>
</dbReference>
<feature type="transmembrane region" description="Helical" evidence="7">
    <location>
        <begin position="132"/>
        <end position="165"/>
    </location>
</feature>
<dbReference type="EC" id="2.7.13.3" evidence="2"/>
<dbReference type="Pfam" id="PF00512">
    <property type="entry name" value="HisKA"/>
    <property type="match status" value="1"/>
</dbReference>
<dbReference type="PANTHER" id="PTHR43047:SF64">
    <property type="entry name" value="HISTIDINE KINASE CONTAINING CHEY-HOMOLOGOUS RECEIVER DOMAIN AND PAS DOMAIN-RELATED"/>
    <property type="match status" value="1"/>
</dbReference>
<proteinExistence type="predicted"/>
<dbReference type="CDD" id="cd16922">
    <property type="entry name" value="HATPase_EvgS-ArcB-TorS-like"/>
    <property type="match status" value="1"/>
</dbReference>
<dbReference type="SMART" id="SM00448">
    <property type="entry name" value="REC"/>
    <property type="match status" value="1"/>
</dbReference>
<protein>
    <recommendedName>
        <fullName evidence="2">histidine kinase</fullName>
        <ecNumber evidence="2">2.7.13.3</ecNumber>
    </recommendedName>
</protein>
<evidence type="ECO:0000256" key="3">
    <source>
        <dbReference type="ARBA" id="ARBA00022553"/>
    </source>
</evidence>
<dbReference type="Gene3D" id="1.10.287.130">
    <property type="match status" value="1"/>
</dbReference>
<feature type="transmembrane region" description="Helical" evidence="7">
    <location>
        <begin position="96"/>
        <end position="120"/>
    </location>
</feature>
<dbReference type="RefSeq" id="WP_106889770.1">
    <property type="nucleotide sequence ID" value="NZ_CP027860.1"/>
</dbReference>
<evidence type="ECO:0000256" key="4">
    <source>
        <dbReference type="ARBA" id="ARBA00022679"/>
    </source>
</evidence>
<dbReference type="SMART" id="SM00387">
    <property type="entry name" value="HATPase_c"/>
    <property type="match status" value="1"/>
</dbReference>
<accession>A0A2P1PLX2</accession>
<dbReference type="InterPro" id="IPR003594">
    <property type="entry name" value="HATPase_dom"/>
</dbReference>
<evidence type="ECO:0000313" key="11">
    <source>
        <dbReference type="Proteomes" id="UP000241074"/>
    </source>
</evidence>
<dbReference type="PRINTS" id="PR00344">
    <property type="entry name" value="BCTRLSENSOR"/>
</dbReference>
<sequence>MNALPPTSANTADPLPPAELAAYVERVRIDTLFRFNWSGLLVTATMGPVVAWRLGIPNDATNFWIWAGVMMATALARVWLGLTYQRQPNRFSDRTWHGVVVVTALVVGSVWGSLVTPIFVLNLETQMLAAALLMAVVGVGMISFMVSTAAFIAFSLPIMIALLWSAMLHRSSVTFDVCLLVSFFLLIMVASSIRLRQQFEENTRARFKETLLREQAAQASNAKSRFLAAMSHELRTPLNGMMGMAEILAQADLPEAAARHVSALRTAGQGLTGLVNDVLDFASLDAHSLRADPGVFELRPLLSDIALPWQREAERLHLGFALILAPNLPSHVHTDARRLSQILMHLLSNALKFTRTGQITLRAETDAERRGLIIDVADTGCGIAAEQQLRIFQPFSVTDADVPADRRGLGLGLSICRHLAGLLGASLDLDSTPGEGSTFRLRIPDCAAKAPPKAPRGDEPDWPGISVLVVDDNELNRDVARLYLETLGVSVRLAEHGQAALAACAESLPHLILMDCEMPVMDGLKATRALRAQGLSLPILALTAHALPGNHQACLEAGMDGVLTKPLDVASLRARLTDVLAARLGGD</sequence>
<dbReference type="PROSITE" id="PS50110">
    <property type="entry name" value="RESPONSE_REGULATORY"/>
    <property type="match status" value="1"/>
</dbReference>
<dbReference type="GO" id="GO:0000155">
    <property type="term" value="F:phosphorelay sensor kinase activity"/>
    <property type="evidence" value="ECO:0007669"/>
    <property type="project" value="InterPro"/>
</dbReference>
<feature type="modified residue" description="4-aspartylphosphate" evidence="6">
    <location>
        <position position="515"/>
    </location>
</feature>
<dbReference type="SUPFAM" id="SSF55874">
    <property type="entry name" value="ATPase domain of HSP90 chaperone/DNA topoisomerase II/histidine kinase"/>
    <property type="match status" value="1"/>
</dbReference>
<keyword evidence="11" id="KW-1185">Reference proteome</keyword>
<dbReference type="InterPro" id="IPR036097">
    <property type="entry name" value="HisK_dim/P_sf"/>
</dbReference>
<evidence type="ECO:0000259" key="8">
    <source>
        <dbReference type="PROSITE" id="PS50109"/>
    </source>
</evidence>
<dbReference type="Gene3D" id="3.30.565.10">
    <property type="entry name" value="Histidine kinase-like ATPase, C-terminal domain"/>
    <property type="match status" value="1"/>
</dbReference>
<gene>
    <name evidence="10" type="ORF">C7S18_00900</name>
</gene>
<dbReference type="InterPro" id="IPR004358">
    <property type="entry name" value="Sig_transdc_His_kin-like_C"/>
</dbReference>
<dbReference type="Gene3D" id="3.40.50.2300">
    <property type="match status" value="1"/>
</dbReference>
<dbReference type="CDD" id="cd17546">
    <property type="entry name" value="REC_hyHK_CKI1_RcsC-like"/>
    <property type="match status" value="1"/>
</dbReference>
<evidence type="ECO:0000313" key="10">
    <source>
        <dbReference type="EMBL" id="AVP95841.1"/>
    </source>
</evidence>
<feature type="transmembrane region" description="Helical" evidence="7">
    <location>
        <begin position="177"/>
        <end position="195"/>
    </location>
</feature>
<feature type="transmembrane region" description="Helical" evidence="7">
    <location>
        <begin position="32"/>
        <end position="51"/>
    </location>
</feature>
<evidence type="ECO:0000256" key="6">
    <source>
        <dbReference type="PROSITE-ProRule" id="PRU00169"/>
    </source>
</evidence>
<name>A0A2P1PLX2_9GAMM</name>
<dbReference type="SUPFAM" id="SSF47384">
    <property type="entry name" value="Homodimeric domain of signal transducing histidine kinase"/>
    <property type="match status" value="1"/>
</dbReference>
<dbReference type="PROSITE" id="PS50109">
    <property type="entry name" value="HIS_KIN"/>
    <property type="match status" value="1"/>
</dbReference>
<dbReference type="EMBL" id="CP027860">
    <property type="protein sequence ID" value="AVP95841.1"/>
    <property type="molecule type" value="Genomic_DNA"/>
</dbReference>
<evidence type="ECO:0000256" key="5">
    <source>
        <dbReference type="ARBA" id="ARBA00022777"/>
    </source>
</evidence>
<dbReference type="SMART" id="SM00388">
    <property type="entry name" value="HisKA"/>
    <property type="match status" value="1"/>
</dbReference>
<evidence type="ECO:0000256" key="1">
    <source>
        <dbReference type="ARBA" id="ARBA00000085"/>
    </source>
</evidence>
<feature type="domain" description="Histidine kinase" evidence="8">
    <location>
        <begin position="229"/>
        <end position="447"/>
    </location>
</feature>
<keyword evidence="3 6" id="KW-0597">Phosphoprotein</keyword>
<dbReference type="KEGG" id="xba:C7S18_00900"/>
<keyword evidence="4" id="KW-0808">Transferase</keyword>
<dbReference type="OrthoDB" id="9797243at2"/>
<reference evidence="10 11" key="2">
    <citation type="submission" date="2018-03" db="EMBL/GenBank/DDBJ databases">
        <authorList>
            <person name="Keele B.F."/>
        </authorList>
    </citation>
    <scope>NUCLEOTIDE SEQUENCE [LARGE SCALE GENOMIC DNA]</scope>
    <source>
        <strain evidence="10 11">D13</strain>
    </source>
</reference>
<dbReference type="InterPro" id="IPR036890">
    <property type="entry name" value="HATPase_C_sf"/>
</dbReference>
<reference evidence="10 11" key="1">
    <citation type="submission" date="2018-03" db="EMBL/GenBank/DDBJ databases">
        <title>Ahniella affigens gen. nov., sp. nov., a gammaproteobacterium isolated from sandy soil near a stream.</title>
        <authorList>
            <person name="Ko Y."/>
            <person name="Kim J.-H."/>
        </authorList>
    </citation>
    <scope>NUCLEOTIDE SEQUENCE [LARGE SCALE GENOMIC DNA]</scope>
    <source>
        <strain evidence="10 11">D13</strain>
    </source>
</reference>
<dbReference type="SUPFAM" id="SSF52172">
    <property type="entry name" value="CheY-like"/>
    <property type="match status" value="1"/>
</dbReference>
<dbReference type="Pfam" id="PF02518">
    <property type="entry name" value="HATPase_c"/>
    <property type="match status" value="1"/>
</dbReference>
<organism evidence="10 11">
    <name type="scientific">Ahniella affigens</name>
    <dbReference type="NCBI Taxonomy" id="2021234"/>
    <lineage>
        <taxon>Bacteria</taxon>
        <taxon>Pseudomonadati</taxon>
        <taxon>Pseudomonadota</taxon>
        <taxon>Gammaproteobacteria</taxon>
        <taxon>Lysobacterales</taxon>
        <taxon>Rhodanobacteraceae</taxon>
        <taxon>Ahniella</taxon>
    </lineage>
</organism>
<keyword evidence="7" id="KW-1133">Transmembrane helix</keyword>
<feature type="domain" description="Response regulatory" evidence="9">
    <location>
        <begin position="466"/>
        <end position="580"/>
    </location>
</feature>
<evidence type="ECO:0000259" key="9">
    <source>
        <dbReference type="PROSITE" id="PS50110"/>
    </source>
</evidence>
<dbReference type="PANTHER" id="PTHR43047">
    <property type="entry name" value="TWO-COMPONENT HISTIDINE PROTEIN KINASE"/>
    <property type="match status" value="1"/>
</dbReference>
<keyword evidence="5" id="KW-0418">Kinase</keyword>
<feature type="transmembrane region" description="Helical" evidence="7">
    <location>
        <begin position="63"/>
        <end position="84"/>
    </location>
</feature>
<dbReference type="AlphaFoldDB" id="A0A2P1PLX2"/>